<reference evidence="2" key="1">
    <citation type="journal article" date="2019" name="Int. J. Syst. Evol. Microbiol.">
        <title>The Global Catalogue of Microorganisms (GCM) 10K type strain sequencing project: providing services to taxonomists for standard genome sequencing and annotation.</title>
        <authorList>
            <consortium name="The Broad Institute Genomics Platform"/>
            <consortium name="The Broad Institute Genome Sequencing Center for Infectious Disease"/>
            <person name="Wu L."/>
            <person name="Ma J."/>
        </authorList>
    </citation>
    <scope>NUCLEOTIDE SEQUENCE [LARGE SCALE GENOMIC DNA]</scope>
    <source>
        <strain evidence="2">CCUG 61696</strain>
    </source>
</reference>
<accession>A0ABW3ZCP3</accession>
<protein>
    <submittedName>
        <fullName evidence="1">Uncharacterized protein</fullName>
    </submittedName>
</protein>
<dbReference type="EMBL" id="JBHTMX010000396">
    <property type="protein sequence ID" value="MFD1333885.1"/>
    <property type="molecule type" value="Genomic_DNA"/>
</dbReference>
<sequence>GLAADDLGPVLTLGDRAWRAGWAGAARLLALAEFVLTADGLAHFTEVRGWIDELGPEPAREDVDQLARRLSRLAAGYRDAHMPIAPVEKRFRAILSFLGARPSGAVVFDDDDILDFWRREADAGERAQFRTVAEHFVTFERALAAFGGLTRLVQAGSVEAVEGWTDRVDAALSDLVGETEPAPPLAARLGALGDMPKILTGAERDGIADIVALAPFHRDRPLTVLRAVSFGVVQSGVVNRLRRGTGGGEVAERVDCAEAEPYPAVAERAAALREHVARMTRIA</sequence>
<name>A0ABW3ZCP3_9HYPH</name>
<evidence type="ECO:0000313" key="1">
    <source>
        <dbReference type="EMBL" id="MFD1333885.1"/>
    </source>
</evidence>
<proteinExistence type="predicted"/>
<feature type="non-terminal residue" evidence="1">
    <location>
        <position position="283"/>
    </location>
</feature>
<dbReference type="Proteomes" id="UP001597171">
    <property type="component" value="Unassembled WGS sequence"/>
</dbReference>
<gene>
    <name evidence="1" type="ORF">ACFQ4O_17910</name>
</gene>
<comment type="caution">
    <text evidence="1">The sequence shown here is derived from an EMBL/GenBank/DDBJ whole genome shotgun (WGS) entry which is preliminary data.</text>
</comment>
<feature type="non-terminal residue" evidence="1">
    <location>
        <position position="1"/>
    </location>
</feature>
<evidence type="ECO:0000313" key="2">
    <source>
        <dbReference type="Proteomes" id="UP001597171"/>
    </source>
</evidence>
<organism evidence="1 2">
    <name type="scientific">Methylopila musalis</name>
    <dbReference type="NCBI Taxonomy" id="1134781"/>
    <lineage>
        <taxon>Bacteria</taxon>
        <taxon>Pseudomonadati</taxon>
        <taxon>Pseudomonadota</taxon>
        <taxon>Alphaproteobacteria</taxon>
        <taxon>Hyphomicrobiales</taxon>
        <taxon>Methylopilaceae</taxon>
        <taxon>Methylopila</taxon>
    </lineage>
</organism>
<keyword evidence="2" id="KW-1185">Reference proteome</keyword>